<accession>A0A3B0FGQ1</accession>
<sequence length="303" mass="32376">MPPIISANGDLITLEAGDYTATVATVGAGLLGLSFQGQDLVLPFPADEVPPAYSGKTLMPWPNRVSGGAYTFRGQRYELPVNEAASGSALHGLALWSEWRTEQRSQAEVTLTQLLHGEPGYPFQLALTASFRLDAQSGLQVELSAANCGTAAAPYGAGSHPYITVGGDDISECELTFQAGKVLLTDERLRPSRLMDAPGTEFDFSHARRIGEQSLDHAFTALPVGEWDVTLRNPARRLSAVVQSTGVTSPWLQLYSGELRGRKGLAVEPMSCPPDAFNSGQDLVVLEPGESHSLGYRIHALVG</sequence>
<dbReference type="RefSeq" id="WP_013602670.1">
    <property type="nucleotide sequence ID" value="NZ_RBNH01000014.1"/>
</dbReference>
<dbReference type="Proteomes" id="UP000273159">
    <property type="component" value="Unassembled WGS sequence"/>
</dbReference>
<dbReference type="Gene3D" id="2.70.98.10">
    <property type="match status" value="1"/>
</dbReference>
<protein>
    <submittedName>
        <fullName evidence="1">Aldose-1-epimerase</fullName>
    </submittedName>
</protein>
<dbReference type="GO" id="GO:0033499">
    <property type="term" value="P:galactose catabolic process via UDP-galactose, Leloir pathway"/>
    <property type="evidence" value="ECO:0007669"/>
    <property type="project" value="TreeGrafter"/>
</dbReference>
<dbReference type="PANTHER" id="PTHR10091">
    <property type="entry name" value="ALDOSE-1-EPIMERASE"/>
    <property type="match status" value="1"/>
</dbReference>
<dbReference type="GO" id="GO:0004034">
    <property type="term" value="F:aldose 1-epimerase activity"/>
    <property type="evidence" value="ECO:0007669"/>
    <property type="project" value="TreeGrafter"/>
</dbReference>
<dbReference type="PANTHER" id="PTHR10091:SF0">
    <property type="entry name" value="GALACTOSE MUTAROTASE"/>
    <property type="match status" value="1"/>
</dbReference>
<dbReference type="AlphaFoldDB" id="A0A3B0FGQ1"/>
<organism evidence="1 2">
    <name type="scientific">Pseudarthrobacter phenanthrenivorans</name>
    <name type="common">Arthrobacter phenanthrenivorans</name>
    <dbReference type="NCBI Taxonomy" id="361575"/>
    <lineage>
        <taxon>Bacteria</taxon>
        <taxon>Bacillati</taxon>
        <taxon>Actinomycetota</taxon>
        <taxon>Actinomycetes</taxon>
        <taxon>Micrococcales</taxon>
        <taxon>Micrococcaceae</taxon>
        <taxon>Pseudarthrobacter</taxon>
    </lineage>
</organism>
<dbReference type="InterPro" id="IPR008183">
    <property type="entry name" value="Aldose_1/G6P_1-epimerase"/>
</dbReference>
<dbReference type="NCBIfam" id="NF011719">
    <property type="entry name" value="PRK15172.1"/>
    <property type="match status" value="1"/>
</dbReference>
<comment type="caution">
    <text evidence="1">The sequence shown here is derived from an EMBL/GenBank/DDBJ whole genome shotgun (WGS) entry which is preliminary data.</text>
</comment>
<dbReference type="OMA" id="VWQERGH"/>
<dbReference type="InterPro" id="IPR011013">
    <property type="entry name" value="Gal_mutarotase_sf_dom"/>
</dbReference>
<dbReference type="EMBL" id="RBNH01000014">
    <property type="protein sequence ID" value="RKO22073.1"/>
    <property type="molecule type" value="Genomic_DNA"/>
</dbReference>
<dbReference type="Pfam" id="PF01263">
    <property type="entry name" value="Aldose_epim"/>
    <property type="match status" value="1"/>
</dbReference>
<proteinExistence type="predicted"/>
<dbReference type="SUPFAM" id="SSF74650">
    <property type="entry name" value="Galactose mutarotase-like"/>
    <property type="match status" value="1"/>
</dbReference>
<evidence type="ECO:0000313" key="1">
    <source>
        <dbReference type="EMBL" id="RKO22073.1"/>
    </source>
</evidence>
<gene>
    <name evidence="1" type="ORF">D7Z96_14755</name>
</gene>
<reference evidence="1 2" key="1">
    <citation type="submission" date="2018-10" db="EMBL/GenBank/DDBJ databases">
        <title>Genome-guide identification and characterization of bacteria that degrade polycyclic aromatic hydrocarbons and resist hexavalent chromium simultaneously.</title>
        <authorList>
            <person name="Feng H."/>
        </authorList>
    </citation>
    <scope>NUCLEOTIDE SEQUENCE [LARGE SCALE GENOMIC DNA]</scope>
    <source>
        <strain evidence="1 2">J015</strain>
    </source>
</reference>
<dbReference type="CDD" id="cd09022">
    <property type="entry name" value="Aldose_epim_Ec_YihR"/>
    <property type="match status" value="1"/>
</dbReference>
<dbReference type="GO" id="GO:0030246">
    <property type="term" value="F:carbohydrate binding"/>
    <property type="evidence" value="ECO:0007669"/>
    <property type="project" value="InterPro"/>
</dbReference>
<dbReference type="InterPro" id="IPR014718">
    <property type="entry name" value="GH-type_carb-bd"/>
</dbReference>
<name>A0A3B0FGQ1_PSEPS</name>
<dbReference type="GO" id="GO:0006006">
    <property type="term" value="P:glucose metabolic process"/>
    <property type="evidence" value="ECO:0007669"/>
    <property type="project" value="TreeGrafter"/>
</dbReference>
<evidence type="ECO:0000313" key="2">
    <source>
        <dbReference type="Proteomes" id="UP000273159"/>
    </source>
</evidence>
<reference evidence="2" key="2">
    <citation type="submission" date="2018-10" db="EMBL/GenBank/DDBJ databases">
        <authorList>
            <person name="Wang Y."/>
            <person name="Wang J."/>
            <person name="Yang X."/>
            <person name="Wang Z."/>
            <person name="Huang Y."/>
        </authorList>
    </citation>
    <scope>NUCLEOTIDE SEQUENCE [LARGE SCALE GENOMIC DNA]</scope>
    <source>
        <strain evidence="2">J015</strain>
    </source>
</reference>
<dbReference type="InterPro" id="IPR037480">
    <property type="entry name" value="YihR-like"/>
</dbReference>